<name>A0A803QSJ1_CANSA</name>
<dbReference type="Proteomes" id="UP000596661">
    <property type="component" value="Unassembled WGS sequence"/>
</dbReference>
<evidence type="ECO:0000256" key="1">
    <source>
        <dbReference type="SAM" id="MobiDB-lite"/>
    </source>
</evidence>
<sequence length="51" mass="5857">MAGKRKRKGAAEPSKKDVSPEPKDNVVAWRHFFNANYKALRAVEKELTEKE</sequence>
<accession>A0A803QSJ1</accession>
<keyword evidence="3" id="KW-1185">Reference proteome</keyword>
<dbReference type="EnsemblPlants" id="evm.model.ctgX59.1">
    <property type="protein sequence ID" value="cds.evm.model.ctgX59.1"/>
    <property type="gene ID" value="evm.TU.ctgX59.1"/>
</dbReference>
<proteinExistence type="predicted"/>
<dbReference type="Gramene" id="evm.model.ctgX59.1">
    <property type="protein sequence ID" value="cds.evm.model.ctgX59.1"/>
    <property type="gene ID" value="evm.TU.ctgX59.1"/>
</dbReference>
<protein>
    <submittedName>
        <fullName evidence="2">Uncharacterized protein</fullName>
    </submittedName>
</protein>
<evidence type="ECO:0000313" key="2">
    <source>
        <dbReference type="EnsemblPlants" id="cds.evm.model.ctgX59.1"/>
    </source>
</evidence>
<feature type="compositionally biased region" description="Basic and acidic residues" evidence="1">
    <location>
        <begin position="9"/>
        <end position="23"/>
    </location>
</feature>
<organism evidence="2 3">
    <name type="scientific">Cannabis sativa</name>
    <name type="common">Hemp</name>
    <name type="synonym">Marijuana</name>
    <dbReference type="NCBI Taxonomy" id="3483"/>
    <lineage>
        <taxon>Eukaryota</taxon>
        <taxon>Viridiplantae</taxon>
        <taxon>Streptophyta</taxon>
        <taxon>Embryophyta</taxon>
        <taxon>Tracheophyta</taxon>
        <taxon>Spermatophyta</taxon>
        <taxon>Magnoliopsida</taxon>
        <taxon>eudicotyledons</taxon>
        <taxon>Gunneridae</taxon>
        <taxon>Pentapetalae</taxon>
        <taxon>rosids</taxon>
        <taxon>fabids</taxon>
        <taxon>Rosales</taxon>
        <taxon>Cannabaceae</taxon>
        <taxon>Cannabis</taxon>
    </lineage>
</organism>
<reference evidence="2" key="1">
    <citation type="submission" date="2021-03" db="UniProtKB">
        <authorList>
            <consortium name="EnsemblPlants"/>
        </authorList>
    </citation>
    <scope>IDENTIFICATION</scope>
</reference>
<dbReference type="AlphaFoldDB" id="A0A803QSJ1"/>
<feature type="region of interest" description="Disordered" evidence="1">
    <location>
        <begin position="1"/>
        <end position="23"/>
    </location>
</feature>
<evidence type="ECO:0000313" key="3">
    <source>
        <dbReference type="Proteomes" id="UP000596661"/>
    </source>
</evidence>